<accession>A0AAE3VG25</accession>
<dbReference type="InterPro" id="IPR029060">
    <property type="entry name" value="PIN-like_dom_sf"/>
</dbReference>
<dbReference type="Pfam" id="PF13470">
    <property type="entry name" value="PIN_3"/>
    <property type="match status" value="1"/>
</dbReference>
<dbReference type="RefSeq" id="WP_307261282.1">
    <property type="nucleotide sequence ID" value="NZ_JAUSVL010000001.1"/>
</dbReference>
<dbReference type="EMBL" id="JAUSVL010000001">
    <property type="protein sequence ID" value="MDQ0289833.1"/>
    <property type="molecule type" value="Genomic_DNA"/>
</dbReference>
<evidence type="ECO:0000259" key="1">
    <source>
        <dbReference type="Pfam" id="PF13470"/>
    </source>
</evidence>
<name>A0AAE3VG25_9BACT</name>
<dbReference type="AlphaFoldDB" id="A0AAE3VG25"/>
<gene>
    <name evidence="2" type="ORF">J3R75_001940</name>
</gene>
<feature type="domain" description="PIN" evidence="1">
    <location>
        <begin position="3"/>
        <end position="115"/>
    </location>
</feature>
<dbReference type="InterPro" id="IPR002716">
    <property type="entry name" value="PIN_dom"/>
</dbReference>
<dbReference type="Proteomes" id="UP001238163">
    <property type="component" value="Unassembled WGS sequence"/>
</dbReference>
<proteinExistence type="predicted"/>
<comment type="caution">
    <text evidence="2">The sequence shown here is derived from an EMBL/GenBank/DDBJ whole genome shotgun (WGS) entry which is preliminary data.</text>
</comment>
<reference evidence="2" key="1">
    <citation type="submission" date="2023-07" db="EMBL/GenBank/DDBJ databases">
        <title>Genomic Encyclopedia of Type Strains, Phase IV (KMG-IV): sequencing the most valuable type-strain genomes for metagenomic binning, comparative biology and taxonomic classification.</title>
        <authorList>
            <person name="Goeker M."/>
        </authorList>
    </citation>
    <scope>NUCLEOTIDE SEQUENCE</scope>
    <source>
        <strain evidence="2">DSM 24202</strain>
    </source>
</reference>
<sequence length="136" mass="14861">MKKIFVDTNVLLDVILNREAFRDAASVVWADCETGKARGMIAAVSLNNIHYIVAKRLGKEKALQAVRIMLGIFTVVPLDEKVLRLAVDLPHKDFEDALQLYSAVLGKADVLVTRDMGHFATDLLPVVSPAGYAGRG</sequence>
<dbReference type="Gene3D" id="3.40.50.1010">
    <property type="entry name" value="5'-nuclease"/>
    <property type="match status" value="1"/>
</dbReference>
<protein>
    <submittedName>
        <fullName evidence="2">Nucleic acid-binding protein</fullName>
    </submittedName>
</protein>
<organism evidence="2 3">
    <name type="scientific">Oligosphaera ethanolica</name>
    <dbReference type="NCBI Taxonomy" id="760260"/>
    <lineage>
        <taxon>Bacteria</taxon>
        <taxon>Pseudomonadati</taxon>
        <taxon>Lentisphaerota</taxon>
        <taxon>Oligosphaeria</taxon>
        <taxon>Oligosphaerales</taxon>
        <taxon>Oligosphaeraceae</taxon>
        <taxon>Oligosphaera</taxon>
    </lineage>
</organism>
<evidence type="ECO:0000313" key="2">
    <source>
        <dbReference type="EMBL" id="MDQ0289833.1"/>
    </source>
</evidence>
<dbReference type="SUPFAM" id="SSF88723">
    <property type="entry name" value="PIN domain-like"/>
    <property type="match status" value="1"/>
</dbReference>
<evidence type="ECO:0000313" key="3">
    <source>
        <dbReference type="Proteomes" id="UP001238163"/>
    </source>
</evidence>
<keyword evidence="3" id="KW-1185">Reference proteome</keyword>